<evidence type="ECO:0000259" key="1">
    <source>
        <dbReference type="Pfam" id="PF18155"/>
    </source>
</evidence>
<dbReference type="Proteomes" id="UP000181790">
    <property type="component" value="Unassembled WGS sequence"/>
</dbReference>
<evidence type="ECO:0000313" key="2">
    <source>
        <dbReference type="EMBL" id="OIN56734.1"/>
    </source>
</evidence>
<evidence type="ECO:0000313" key="3">
    <source>
        <dbReference type="Proteomes" id="UP000181790"/>
    </source>
</evidence>
<keyword evidence="3" id="KW-1185">Reference proteome</keyword>
<dbReference type="EMBL" id="MORL01000019">
    <property type="protein sequence ID" value="OIN56734.1"/>
    <property type="molecule type" value="Genomic_DNA"/>
</dbReference>
<proteinExistence type="predicted"/>
<comment type="caution">
    <text evidence="2">The sequence shown here is derived from an EMBL/GenBank/DDBJ whole genome shotgun (WGS) entry which is preliminary data.</text>
</comment>
<dbReference type="Pfam" id="PF18155">
    <property type="entry name" value="pPIWI_RE_Z"/>
    <property type="match status" value="1"/>
</dbReference>
<organism evidence="2 3">
    <name type="scientific">Arsenicibacter rosenii</name>
    <dbReference type="NCBI Taxonomy" id="1750698"/>
    <lineage>
        <taxon>Bacteria</taxon>
        <taxon>Pseudomonadati</taxon>
        <taxon>Bacteroidota</taxon>
        <taxon>Cytophagia</taxon>
        <taxon>Cytophagales</taxon>
        <taxon>Spirosomataceae</taxon>
        <taxon>Arsenicibacter</taxon>
    </lineage>
</organism>
<name>A0A1S2VDD6_9BACT</name>
<dbReference type="AlphaFoldDB" id="A0A1S2VDD6"/>
<accession>A0A1S2VDD6</accession>
<protein>
    <recommendedName>
        <fullName evidence="1">pPIWI-RE three-gene island domain-containing protein</fullName>
    </recommendedName>
</protein>
<sequence>MNVMPTSVNATNPYSYTANLLRWQEPMAFSLRYRYNLPGQLANRMLNVELGLYVLSELMPYAPAESLPDLLTGEGSAYRNRPVWTPRQHSYLQRVRVLLAPYQNRLVWQNALQKYGTLSPEARLFSVHPFSGLNTEISSYSLRERLALLRRALLV</sequence>
<dbReference type="OrthoDB" id="961137at2"/>
<reference evidence="2 3" key="1">
    <citation type="submission" date="2016-10" db="EMBL/GenBank/DDBJ databases">
        <title>Arsenicibacter rosenii gen. nov., sp. nov., an efficient arsenic-methylating bacterium isolated from an arsenic-contaminated paddy soil.</title>
        <authorList>
            <person name="Huang K."/>
        </authorList>
    </citation>
    <scope>NUCLEOTIDE SEQUENCE [LARGE SCALE GENOMIC DNA]</scope>
    <source>
        <strain evidence="2 3">SM-1</strain>
    </source>
</reference>
<dbReference type="InterPro" id="IPR055254">
    <property type="entry name" value="pPIWI_RE_Z"/>
</dbReference>
<gene>
    <name evidence="2" type="ORF">BLX24_23435</name>
</gene>
<feature type="domain" description="pPIWI-RE three-gene island" evidence="1">
    <location>
        <begin position="41"/>
        <end position="153"/>
    </location>
</feature>